<feature type="domain" description="Protein kinase" evidence="12">
    <location>
        <begin position="92"/>
        <end position="358"/>
    </location>
</feature>
<accession>A0A0R0KYQ5</accession>
<dbReference type="SMR" id="A0A0R0KYQ5"/>
<keyword evidence="7" id="KW-0067">ATP-binding</keyword>
<dbReference type="SMART" id="SM00220">
    <property type="entry name" value="S_TKc"/>
    <property type="match status" value="1"/>
</dbReference>
<dbReference type="PANTHER" id="PTHR27002:SF900">
    <property type="entry name" value="S-LOCUS LECTIN KINASE FAMILY PROTEIN"/>
    <property type="match status" value="1"/>
</dbReference>
<dbReference type="PROSITE" id="PS50026">
    <property type="entry name" value="EGF_3"/>
    <property type="match status" value="1"/>
</dbReference>
<dbReference type="Gene3D" id="1.10.510.10">
    <property type="entry name" value="Transferase(Phosphotransferase) domain 1"/>
    <property type="match status" value="1"/>
</dbReference>
<evidence type="ECO:0000256" key="6">
    <source>
        <dbReference type="ARBA" id="ARBA00022777"/>
    </source>
</evidence>
<evidence type="ECO:0000256" key="8">
    <source>
        <dbReference type="ARBA" id="ARBA00023157"/>
    </source>
</evidence>
<dbReference type="Proteomes" id="UP000008827">
    <property type="component" value="Chromosome 2"/>
</dbReference>
<dbReference type="GO" id="GO:0004674">
    <property type="term" value="F:protein serine/threonine kinase activity"/>
    <property type="evidence" value="ECO:0000318"/>
    <property type="project" value="GO_Central"/>
</dbReference>
<evidence type="ECO:0000259" key="14">
    <source>
        <dbReference type="PROSITE" id="PS50948"/>
    </source>
</evidence>
<keyword evidence="17" id="KW-1185">Reference proteome</keyword>
<dbReference type="Pfam" id="PF00954">
    <property type="entry name" value="S_locus_glycop"/>
    <property type="match status" value="1"/>
</dbReference>
<keyword evidence="8" id="KW-1015">Disulfide bond</keyword>
<name>A0A0R0KYQ5_SOYBN</name>
<dbReference type="InterPro" id="IPR000858">
    <property type="entry name" value="S_locus_glycoprot_dom"/>
</dbReference>
<dbReference type="InterPro" id="IPR000742">
    <property type="entry name" value="EGF"/>
</dbReference>
<dbReference type="InterPro" id="IPR008271">
    <property type="entry name" value="Ser/Thr_kinase_AS"/>
</dbReference>
<evidence type="ECO:0000256" key="1">
    <source>
        <dbReference type="ARBA" id="ARBA00012513"/>
    </source>
</evidence>
<dbReference type="PROSITE" id="PS00108">
    <property type="entry name" value="PROTEIN_KINASE_ST"/>
    <property type="match status" value="1"/>
</dbReference>
<dbReference type="GO" id="GO:0007165">
    <property type="term" value="P:signal transduction"/>
    <property type="evidence" value="ECO:0000318"/>
    <property type="project" value="GO_Central"/>
</dbReference>
<dbReference type="GO" id="GO:0048544">
    <property type="term" value="P:recognition of pollen"/>
    <property type="evidence" value="ECO:0007669"/>
    <property type="project" value="InterPro"/>
</dbReference>
<dbReference type="EMBL" id="CM000835">
    <property type="protein sequence ID" value="KRH72071.1"/>
    <property type="molecule type" value="Genomic_DNA"/>
</dbReference>
<keyword evidence="6" id="KW-0418">Kinase</keyword>
<sequence length="358" mass="40667">MEWLAFKWSPQVKANLIYDFKFVSNKDELYYTYNLKNSSMISRLVLNATSYVRKQYVWNKSKQRWEVYTLVPLDLCDSYSLCGANANCVISYSPVCQCLQGFKSKLPEEGSSMDWSHGCIRNKELRCENKNNDGFNKLTLLKKSDTTHSWLDQIVGLEECKAKCLDNCSCMAYTNSDISGQGSGCAMWFGDLIDIRQFAAVGQIRLQYQIKSNQNSGMQVDDMDLPVFDLSTIAKATSNFTIKNKIGEGGFGSVYRDSRLRIIHKDLKASNVLLDSELNPKISEFGTARIFGVDQQEGNTKRIVGTYGYMAPEYATDGLFSVKSDVFSFGVLLLEIILGKRSREYYNQNHNESHRPCK</sequence>
<comment type="catalytic activity">
    <reaction evidence="10">
        <text>L-seryl-[protein] + ATP = O-phospho-L-seryl-[protein] + ADP + H(+)</text>
        <dbReference type="Rhea" id="RHEA:17989"/>
        <dbReference type="Rhea" id="RHEA-COMP:9863"/>
        <dbReference type="Rhea" id="RHEA-COMP:11604"/>
        <dbReference type="ChEBI" id="CHEBI:15378"/>
        <dbReference type="ChEBI" id="CHEBI:29999"/>
        <dbReference type="ChEBI" id="CHEBI:30616"/>
        <dbReference type="ChEBI" id="CHEBI:83421"/>
        <dbReference type="ChEBI" id="CHEBI:456216"/>
        <dbReference type="EC" id="2.7.11.1"/>
    </reaction>
</comment>
<feature type="domain" description="Apple" evidence="14">
    <location>
        <begin position="127"/>
        <end position="213"/>
    </location>
</feature>
<proteinExistence type="predicted"/>
<evidence type="ECO:0000256" key="2">
    <source>
        <dbReference type="ARBA" id="ARBA00022527"/>
    </source>
</evidence>
<evidence type="ECO:0000313" key="15">
    <source>
        <dbReference type="EMBL" id="KRH72071.1"/>
    </source>
</evidence>
<evidence type="ECO:0000313" key="17">
    <source>
        <dbReference type="Proteomes" id="UP000008827"/>
    </source>
</evidence>
<reference evidence="15" key="3">
    <citation type="submission" date="2018-07" db="EMBL/GenBank/DDBJ databases">
        <title>WGS assembly of Glycine max.</title>
        <authorList>
            <person name="Schmutz J."/>
            <person name="Cannon S."/>
            <person name="Schlueter J."/>
            <person name="Ma J."/>
            <person name="Mitros T."/>
            <person name="Nelson W."/>
            <person name="Hyten D."/>
            <person name="Song Q."/>
            <person name="Thelen J."/>
            <person name="Cheng J."/>
            <person name="Xu D."/>
            <person name="Hellsten U."/>
            <person name="May G."/>
            <person name="Yu Y."/>
            <person name="Sakurai T."/>
            <person name="Umezawa T."/>
            <person name="Bhattacharyya M."/>
            <person name="Sandhu D."/>
            <person name="Valliyodan B."/>
            <person name="Lindquist E."/>
            <person name="Peto M."/>
            <person name="Grant D."/>
            <person name="Shu S."/>
            <person name="Goodstein D."/>
            <person name="Barry K."/>
            <person name="Futrell-Griggs M."/>
            <person name="Abernathy B."/>
            <person name="Du J."/>
            <person name="Tian Z."/>
            <person name="Zhu L."/>
            <person name="Gill N."/>
            <person name="Joshi T."/>
            <person name="Libault M."/>
            <person name="Sethuraman A."/>
            <person name="Zhang X."/>
            <person name="Shinozaki K."/>
            <person name="Nguyen H."/>
            <person name="Wing R."/>
            <person name="Cregan P."/>
            <person name="Specht J."/>
            <person name="Grimwood J."/>
            <person name="Rokhsar D."/>
            <person name="Stacey G."/>
            <person name="Shoemaker R."/>
            <person name="Jackson S."/>
        </authorList>
    </citation>
    <scope>NUCLEOTIDE SEQUENCE</scope>
    <source>
        <tissue evidence="15">Callus</tissue>
    </source>
</reference>
<evidence type="ECO:0000256" key="3">
    <source>
        <dbReference type="ARBA" id="ARBA00022679"/>
    </source>
</evidence>
<dbReference type="Pfam" id="PF08276">
    <property type="entry name" value="PAN_2"/>
    <property type="match status" value="1"/>
</dbReference>
<keyword evidence="3" id="KW-0808">Transferase</keyword>
<evidence type="ECO:0000256" key="4">
    <source>
        <dbReference type="ARBA" id="ARBA00022729"/>
    </source>
</evidence>
<dbReference type="GO" id="GO:0005886">
    <property type="term" value="C:plasma membrane"/>
    <property type="evidence" value="ECO:0000318"/>
    <property type="project" value="GO_Central"/>
</dbReference>
<feature type="domain" description="EGF-like" evidence="13">
    <location>
        <begin position="72"/>
        <end position="108"/>
    </location>
</feature>
<evidence type="ECO:0000259" key="13">
    <source>
        <dbReference type="PROSITE" id="PS50026"/>
    </source>
</evidence>
<evidence type="ECO:0000256" key="11">
    <source>
        <dbReference type="PROSITE-ProRule" id="PRU00076"/>
    </source>
</evidence>
<dbReference type="PROSITE" id="PS50948">
    <property type="entry name" value="PAN"/>
    <property type="match status" value="1"/>
</dbReference>
<dbReference type="FunFam" id="1.10.510.10:FF:001023">
    <property type="entry name" value="Os07g0541700 protein"/>
    <property type="match status" value="1"/>
</dbReference>
<gene>
    <name evidence="15" type="ORF">GLYMA_02G189800</name>
</gene>
<keyword evidence="2" id="KW-0723">Serine/threonine-protein kinase</keyword>
<evidence type="ECO:0000256" key="9">
    <source>
        <dbReference type="ARBA" id="ARBA00047899"/>
    </source>
</evidence>
<evidence type="ECO:0000313" key="16">
    <source>
        <dbReference type="EnsemblPlants" id="KRH72071"/>
    </source>
</evidence>
<dbReference type="EnsemblPlants" id="KRH72071">
    <property type="protein sequence ID" value="KRH72071"/>
    <property type="gene ID" value="GLYMA_02G189800"/>
</dbReference>
<dbReference type="InterPro" id="IPR000719">
    <property type="entry name" value="Prot_kinase_dom"/>
</dbReference>
<dbReference type="PROSITE" id="PS50011">
    <property type="entry name" value="PROTEIN_KINASE_DOM"/>
    <property type="match status" value="1"/>
</dbReference>
<dbReference type="OMA" id="ANTLCEC"/>
<reference evidence="15 16" key="1">
    <citation type="journal article" date="2010" name="Nature">
        <title>Genome sequence of the palaeopolyploid soybean.</title>
        <authorList>
            <person name="Schmutz J."/>
            <person name="Cannon S.B."/>
            <person name="Schlueter J."/>
            <person name="Ma J."/>
            <person name="Mitros T."/>
            <person name="Nelson W."/>
            <person name="Hyten D.L."/>
            <person name="Song Q."/>
            <person name="Thelen J.J."/>
            <person name="Cheng J."/>
            <person name="Xu D."/>
            <person name="Hellsten U."/>
            <person name="May G.D."/>
            <person name="Yu Y."/>
            <person name="Sakurai T."/>
            <person name="Umezawa T."/>
            <person name="Bhattacharyya M.K."/>
            <person name="Sandhu D."/>
            <person name="Valliyodan B."/>
            <person name="Lindquist E."/>
            <person name="Peto M."/>
            <person name="Grant D."/>
            <person name="Shu S."/>
            <person name="Goodstein D."/>
            <person name="Barry K."/>
            <person name="Futrell-Griggs M."/>
            <person name="Abernathy B."/>
            <person name="Du J."/>
            <person name="Tian Z."/>
            <person name="Zhu L."/>
            <person name="Gill N."/>
            <person name="Joshi T."/>
            <person name="Libault M."/>
            <person name="Sethuraman A."/>
            <person name="Zhang X.-C."/>
            <person name="Shinozaki K."/>
            <person name="Nguyen H.T."/>
            <person name="Wing R.A."/>
            <person name="Cregan P."/>
            <person name="Specht J."/>
            <person name="Grimwood J."/>
            <person name="Rokhsar D."/>
            <person name="Stacey G."/>
            <person name="Shoemaker R.C."/>
            <person name="Jackson S.A."/>
        </authorList>
    </citation>
    <scope>NUCLEOTIDE SEQUENCE</scope>
    <source>
        <strain evidence="16">cv. Williams 82</strain>
        <tissue evidence="15">Callus</tissue>
    </source>
</reference>
<dbReference type="Pfam" id="PF00069">
    <property type="entry name" value="Pkinase"/>
    <property type="match status" value="1"/>
</dbReference>
<dbReference type="GO" id="GO:0005524">
    <property type="term" value="F:ATP binding"/>
    <property type="evidence" value="ECO:0007669"/>
    <property type="project" value="UniProtKB-KW"/>
</dbReference>
<dbReference type="CDD" id="cd01098">
    <property type="entry name" value="PAN_AP_plant"/>
    <property type="match status" value="1"/>
</dbReference>
<dbReference type="PANTHER" id="PTHR27002">
    <property type="entry name" value="RECEPTOR-LIKE SERINE/THREONINE-PROTEIN KINASE SD1-8"/>
    <property type="match status" value="1"/>
</dbReference>
<keyword evidence="5" id="KW-0547">Nucleotide-binding</keyword>
<dbReference type="SMART" id="SM00473">
    <property type="entry name" value="PAN_AP"/>
    <property type="match status" value="1"/>
</dbReference>
<evidence type="ECO:0000256" key="5">
    <source>
        <dbReference type="ARBA" id="ARBA00022741"/>
    </source>
</evidence>
<dbReference type="GO" id="GO:0006955">
    <property type="term" value="P:immune response"/>
    <property type="evidence" value="ECO:0000318"/>
    <property type="project" value="GO_Central"/>
</dbReference>
<evidence type="ECO:0000256" key="10">
    <source>
        <dbReference type="ARBA" id="ARBA00048679"/>
    </source>
</evidence>
<organism evidence="15">
    <name type="scientific">Glycine max</name>
    <name type="common">Soybean</name>
    <name type="synonym">Glycine hispida</name>
    <dbReference type="NCBI Taxonomy" id="3847"/>
    <lineage>
        <taxon>Eukaryota</taxon>
        <taxon>Viridiplantae</taxon>
        <taxon>Streptophyta</taxon>
        <taxon>Embryophyta</taxon>
        <taxon>Tracheophyta</taxon>
        <taxon>Spermatophyta</taxon>
        <taxon>Magnoliopsida</taxon>
        <taxon>eudicotyledons</taxon>
        <taxon>Gunneridae</taxon>
        <taxon>Pentapetalae</taxon>
        <taxon>rosids</taxon>
        <taxon>fabids</taxon>
        <taxon>Fabales</taxon>
        <taxon>Fabaceae</taxon>
        <taxon>Papilionoideae</taxon>
        <taxon>50 kb inversion clade</taxon>
        <taxon>NPAAA clade</taxon>
        <taxon>indigoferoid/millettioid clade</taxon>
        <taxon>Phaseoleae</taxon>
        <taxon>Glycine</taxon>
        <taxon>Glycine subgen. Soja</taxon>
    </lineage>
</organism>
<dbReference type="SUPFAM" id="SSF56112">
    <property type="entry name" value="Protein kinase-like (PK-like)"/>
    <property type="match status" value="1"/>
</dbReference>
<dbReference type="InterPro" id="IPR011009">
    <property type="entry name" value="Kinase-like_dom_sf"/>
</dbReference>
<keyword evidence="4" id="KW-0732">Signal</keyword>
<protein>
    <recommendedName>
        <fullName evidence="1">non-specific serine/threonine protein kinase</fullName>
        <ecNumber evidence="1">2.7.11.1</ecNumber>
    </recommendedName>
</protein>
<dbReference type="InterPro" id="IPR003609">
    <property type="entry name" value="Pan_app"/>
</dbReference>
<keyword evidence="11" id="KW-0245">EGF-like domain</keyword>
<dbReference type="EC" id="2.7.11.1" evidence="1"/>
<dbReference type="InParanoid" id="A0A0R0KYQ5"/>
<dbReference type="Gramene" id="KRH72071">
    <property type="protein sequence ID" value="KRH72071"/>
    <property type="gene ID" value="GLYMA_02G189800"/>
</dbReference>
<reference evidence="16" key="2">
    <citation type="submission" date="2018-02" db="UniProtKB">
        <authorList>
            <consortium name="EnsemblPlants"/>
        </authorList>
    </citation>
    <scope>IDENTIFICATION</scope>
    <source>
        <strain evidence="16">Williams 82</strain>
    </source>
</reference>
<evidence type="ECO:0000256" key="7">
    <source>
        <dbReference type="ARBA" id="ARBA00022840"/>
    </source>
</evidence>
<evidence type="ECO:0000259" key="12">
    <source>
        <dbReference type="PROSITE" id="PS50011"/>
    </source>
</evidence>
<comment type="caution">
    <text evidence="11">Lacks conserved residue(s) required for the propagation of feature annotation.</text>
</comment>
<comment type="catalytic activity">
    <reaction evidence="9">
        <text>L-threonyl-[protein] + ATP = O-phospho-L-threonyl-[protein] + ADP + H(+)</text>
        <dbReference type="Rhea" id="RHEA:46608"/>
        <dbReference type="Rhea" id="RHEA-COMP:11060"/>
        <dbReference type="Rhea" id="RHEA-COMP:11605"/>
        <dbReference type="ChEBI" id="CHEBI:15378"/>
        <dbReference type="ChEBI" id="CHEBI:30013"/>
        <dbReference type="ChEBI" id="CHEBI:30616"/>
        <dbReference type="ChEBI" id="CHEBI:61977"/>
        <dbReference type="ChEBI" id="CHEBI:456216"/>
        <dbReference type="EC" id="2.7.11.1"/>
    </reaction>
</comment>
<dbReference type="AlphaFoldDB" id="A0A0R0KYQ5"/>